<evidence type="ECO:0000313" key="2">
    <source>
        <dbReference type="EMBL" id="PSL47349.1"/>
    </source>
</evidence>
<dbReference type="SUPFAM" id="SSF53756">
    <property type="entry name" value="UDP-Glycosyltransferase/glycogen phosphorylase"/>
    <property type="match status" value="1"/>
</dbReference>
<comment type="caution">
    <text evidence="2">The sequence shown here is derived from an EMBL/GenBank/DDBJ whole genome shotgun (WGS) entry which is preliminary data.</text>
</comment>
<evidence type="ECO:0000259" key="1">
    <source>
        <dbReference type="Pfam" id="PF13439"/>
    </source>
</evidence>
<gene>
    <name evidence="2" type="ORF">CLV51_102195</name>
</gene>
<dbReference type="Pfam" id="PF13439">
    <property type="entry name" value="Glyco_transf_4"/>
    <property type="match status" value="1"/>
</dbReference>
<dbReference type="Gene3D" id="3.40.50.2000">
    <property type="entry name" value="Glycogen Phosphorylase B"/>
    <property type="match status" value="1"/>
</dbReference>
<evidence type="ECO:0000313" key="3">
    <source>
        <dbReference type="Proteomes" id="UP000240971"/>
    </source>
</evidence>
<dbReference type="InterPro" id="IPR028098">
    <property type="entry name" value="Glyco_trans_4-like_N"/>
</dbReference>
<proteinExistence type="predicted"/>
<dbReference type="AlphaFoldDB" id="A0A2P8HMA8"/>
<sequence>MNILITNIRLNFLSGTVAYVYELAIGLKAQGYNVEVYTYKAGKTAKDLRAKGINVTTDLKQLRNIPNIIHAHHNLTTIDVLRRFKNVPVIYFMHDRVSPYDIPIISNQILKYIAVDYNCLDRLCIDAGIPEEYTGVIYNWVNVNRFKLREDFAARPSRALVFSNYAKKDNYYKVIAEACKEQGLHLDVIGVGTGNYVKEPAERLMKYDLVFAKAKAAMEALSTGAAVVLCDFHGLGEIVDPANLTHLRKFNFGMKTLNRSFDVALIMAEINKYNADNNRQNAAWIRENASFSKVLDQLIQLYDQTIKDYAHDVRGLPGNAAHSWLLKYRLKIRCSLPVRAVYKLIRTSKAFITN</sequence>
<dbReference type="EMBL" id="PYAW01000002">
    <property type="protein sequence ID" value="PSL47349.1"/>
    <property type="molecule type" value="Genomic_DNA"/>
</dbReference>
<dbReference type="GO" id="GO:0016757">
    <property type="term" value="F:glycosyltransferase activity"/>
    <property type="evidence" value="ECO:0007669"/>
    <property type="project" value="UniProtKB-ARBA"/>
</dbReference>
<feature type="domain" description="Glycosyltransferase subfamily 4-like N-terminal" evidence="1">
    <location>
        <begin position="14"/>
        <end position="145"/>
    </location>
</feature>
<dbReference type="Proteomes" id="UP000240971">
    <property type="component" value="Unassembled WGS sequence"/>
</dbReference>
<keyword evidence="3" id="KW-1185">Reference proteome</keyword>
<accession>A0A2P8HMA8</accession>
<organism evidence="2 3">
    <name type="scientific">Chitinophaga niastensis</name>
    <dbReference type="NCBI Taxonomy" id="536980"/>
    <lineage>
        <taxon>Bacteria</taxon>
        <taxon>Pseudomonadati</taxon>
        <taxon>Bacteroidota</taxon>
        <taxon>Chitinophagia</taxon>
        <taxon>Chitinophagales</taxon>
        <taxon>Chitinophagaceae</taxon>
        <taxon>Chitinophaga</taxon>
    </lineage>
</organism>
<name>A0A2P8HMA8_CHINA</name>
<protein>
    <submittedName>
        <fullName evidence="2">Glycosyl transferase family 4</fullName>
    </submittedName>
</protein>
<reference evidence="2 3" key="1">
    <citation type="submission" date="2018-03" db="EMBL/GenBank/DDBJ databases">
        <title>Genomic Encyclopedia of Archaeal and Bacterial Type Strains, Phase II (KMG-II): from individual species to whole genera.</title>
        <authorList>
            <person name="Goeker M."/>
        </authorList>
    </citation>
    <scope>NUCLEOTIDE SEQUENCE [LARGE SCALE GENOMIC DNA]</scope>
    <source>
        <strain evidence="2 3">DSM 24859</strain>
    </source>
</reference>
<keyword evidence="2" id="KW-0808">Transferase</keyword>